<evidence type="ECO:0000313" key="2">
    <source>
        <dbReference type="EMBL" id="NVI07071.1"/>
    </source>
</evidence>
<dbReference type="EMBL" id="VOMC01000030">
    <property type="protein sequence ID" value="NVI07071.1"/>
    <property type="molecule type" value="Genomic_DNA"/>
</dbReference>
<accession>A0ABX2NRJ4</accession>
<evidence type="ECO:0000313" key="3">
    <source>
        <dbReference type="Proteomes" id="UP000821598"/>
    </source>
</evidence>
<sequence>MARFPDPSSSAKSPANQSAREDENAAIQVFGRRFFKDQTPVEYLTEFLLVFASPKDETESNAYSFPLYSLPPTTLSYHPRYRLALKLFSFLGASKLETRHRAHILAFREGIGELERRISPGSKLDRNDSVRLIQGVFSGFVGVAGDRTWTAHTFLPASEGLLARETLWKHDGPSGAARLPDLTWDEALDGPYFNTSAHSFLARGGEHLYLQLTSLFNNYRGQSLISLFAEDATNSYAHLQSAGSLDELRRSLQTSLQQVLNESDQAIGQLGEFVNQAFEAAAVGGEGKSTSAELGWVPTASATEAALFAWEIDNICRAQRSGLQKISLLRDLCVLHVMRSLCFQSARVVNPQETKKFIGNFAWIASPPGDLSSDNVKKIAINAYLELENLLYDSLRKYDHYEDGAEPTDPTKRQDWLSKGDENVRNLFRRVGKKIGVVVPRNGIGMRITLPSHIVRLLVAALVPPGTRVRLDKFYERIFAHYGLAINQDMIHLALDSSPTQRAADAFGIDSSWFEEELRRGGYLIPLSDAVALVLNPYKG</sequence>
<proteinExistence type="predicted"/>
<reference evidence="2 3" key="1">
    <citation type="submission" date="2019-08" db="EMBL/GenBank/DDBJ databases">
        <title>Paraburkholderia simonii sp. nov. and P. youngii sp. nov. Brazilian and Mexican Mimosa-associated rhizobia.</title>
        <authorList>
            <person name="Mavima L."/>
            <person name="Beukes C.W."/>
            <person name="Palmer M."/>
            <person name="De Meyer S.E."/>
            <person name="James E.K."/>
            <person name="Maluk M."/>
            <person name="Avontuur J.R."/>
            <person name="Chan W.Y."/>
            <person name="Venter S.N."/>
            <person name="Steenkamp E.T."/>
        </authorList>
    </citation>
    <scope>NUCLEOTIDE SEQUENCE [LARGE SCALE GENOMIC DNA]</scope>
    <source>
        <strain evidence="2 3">JPY454</strain>
    </source>
</reference>
<evidence type="ECO:0000256" key="1">
    <source>
        <dbReference type="SAM" id="MobiDB-lite"/>
    </source>
</evidence>
<comment type="caution">
    <text evidence="2">The sequence shown here is derived from an EMBL/GenBank/DDBJ whole genome shotgun (WGS) entry which is preliminary data.</text>
</comment>
<keyword evidence="3" id="KW-1185">Reference proteome</keyword>
<protein>
    <submittedName>
        <fullName evidence="2">Uncharacterized protein</fullName>
    </submittedName>
</protein>
<feature type="region of interest" description="Disordered" evidence="1">
    <location>
        <begin position="1"/>
        <end position="22"/>
    </location>
</feature>
<dbReference type="RefSeq" id="WP_176368292.1">
    <property type="nucleotide sequence ID" value="NZ_VOMC01000030.1"/>
</dbReference>
<gene>
    <name evidence="2" type="ORF">FSB64_25605</name>
</gene>
<name>A0ABX2NRJ4_9BURK</name>
<feature type="compositionally biased region" description="Polar residues" evidence="1">
    <location>
        <begin position="7"/>
        <end position="18"/>
    </location>
</feature>
<dbReference type="Proteomes" id="UP000821598">
    <property type="component" value="Unassembled WGS sequence"/>
</dbReference>
<organism evidence="2 3">
    <name type="scientific">Paraburkholderia youngii</name>
    <dbReference type="NCBI Taxonomy" id="2782701"/>
    <lineage>
        <taxon>Bacteria</taxon>
        <taxon>Pseudomonadati</taxon>
        <taxon>Pseudomonadota</taxon>
        <taxon>Betaproteobacteria</taxon>
        <taxon>Burkholderiales</taxon>
        <taxon>Burkholderiaceae</taxon>
        <taxon>Paraburkholderia</taxon>
    </lineage>
</organism>